<dbReference type="InterPro" id="IPR005677">
    <property type="entry name" value="Fum_hydII"/>
</dbReference>
<comment type="subcellular location">
    <subcellularLocation>
        <location evidence="4">Cytoplasm</location>
    </subcellularLocation>
</comment>
<reference evidence="8 9" key="1">
    <citation type="submission" date="2019-07" db="EMBL/GenBank/DDBJ databases">
        <title>Whole genome shotgun sequence of Knoellia locipacati NBRC 109775.</title>
        <authorList>
            <person name="Hosoyama A."/>
            <person name="Uohara A."/>
            <person name="Ohji S."/>
            <person name="Ichikawa N."/>
        </authorList>
    </citation>
    <scope>NUCLEOTIDE SEQUENCE [LARGE SCALE GENOMIC DNA]</scope>
    <source>
        <strain evidence="8 9">NBRC 109775</strain>
    </source>
</reference>
<dbReference type="FunFam" id="1.10.275.10:FF:000001">
    <property type="entry name" value="Fumarate hydratase, mitochondrial"/>
    <property type="match status" value="1"/>
</dbReference>
<feature type="binding site" evidence="4">
    <location>
        <begin position="173"/>
        <end position="175"/>
    </location>
    <ligand>
        <name>substrate</name>
    </ligand>
</feature>
<dbReference type="HAMAP" id="MF_00743">
    <property type="entry name" value="FumaraseC"/>
    <property type="match status" value="1"/>
</dbReference>
<dbReference type="GO" id="GO:0006108">
    <property type="term" value="P:malate metabolic process"/>
    <property type="evidence" value="ECO:0007669"/>
    <property type="project" value="TreeGrafter"/>
</dbReference>
<evidence type="ECO:0000256" key="4">
    <source>
        <dbReference type="HAMAP-Rule" id="MF_00743"/>
    </source>
</evidence>
<dbReference type="InterPro" id="IPR024083">
    <property type="entry name" value="Fumarase/histidase_N"/>
</dbReference>
<comment type="caution">
    <text evidence="8">The sequence shown here is derived from an EMBL/GenBank/DDBJ whole genome shotgun (WGS) entry which is preliminary data.</text>
</comment>
<dbReference type="AlphaFoldDB" id="A0A512SYK8"/>
<dbReference type="InterPro" id="IPR020557">
    <property type="entry name" value="Fumarate_lyase_CS"/>
</dbReference>
<dbReference type="EMBL" id="BKBA01000003">
    <property type="protein sequence ID" value="GEQ13024.1"/>
    <property type="molecule type" value="Genomic_DNA"/>
</dbReference>
<dbReference type="GO" id="GO:0004333">
    <property type="term" value="F:fumarate hydratase activity"/>
    <property type="evidence" value="ECO:0007669"/>
    <property type="project" value="UniProtKB-UniRule"/>
</dbReference>
<dbReference type="SUPFAM" id="SSF48557">
    <property type="entry name" value="L-aspartase-like"/>
    <property type="match status" value="1"/>
</dbReference>
<dbReference type="Gene3D" id="1.10.40.30">
    <property type="entry name" value="Fumarase/aspartase (C-terminal domain)"/>
    <property type="match status" value="1"/>
</dbReference>
<dbReference type="FunFam" id="1.10.40.30:FF:000002">
    <property type="entry name" value="Fumarate hydratase class II"/>
    <property type="match status" value="1"/>
</dbReference>
<dbReference type="PRINTS" id="PR00145">
    <property type="entry name" value="ARGSUCLYASE"/>
</dbReference>
<comment type="pathway">
    <text evidence="4">Carbohydrate metabolism; tricarboxylic acid cycle; (S)-malate from fumarate: step 1/1.</text>
</comment>
<comment type="subunit">
    <text evidence="4">Homotetramer.</text>
</comment>
<dbReference type="PANTHER" id="PTHR11444">
    <property type="entry name" value="ASPARTATEAMMONIA/ARGININOSUCCINATE/ADENYLOSUCCINATE LYASE"/>
    <property type="match status" value="1"/>
</dbReference>
<evidence type="ECO:0000256" key="5">
    <source>
        <dbReference type="SAM" id="MobiDB-lite"/>
    </source>
</evidence>
<gene>
    <name evidence="4 8" type="primary">fumC</name>
    <name evidence="8" type="ORF">KLO01_10710</name>
</gene>
<accession>A0A512SYK8</accession>
<feature type="binding site" evidence="4">
    <location>
        <position position="353"/>
    </location>
    <ligand>
        <name>substrate</name>
    </ligand>
</feature>
<organism evidence="8 9">
    <name type="scientific">Knoellia locipacati</name>
    <dbReference type="NCBI Taxonomy" id="882824"/>
    <lineage>
        <taxon>Bacteria</taxon>
        <taxon>Bacillati</taxon>
        <taxon>Actinomycetota</taxon>
        <taxon>Actinomycetes</taxon>
        <taxon>Micrococcales</taxon>
        <taxon>Intrasporangiaceae</taxon>
        <taxon>Knoellia</taxon>
    </lineage>
</organism>
<sequence length="496" mass="52437">MSVSHVSIGWCSLIGGPLSFRHCGAYGGAMAEAQASRTESDTMGSVEVPADAYWGAQTQRSIENFDIGRDTFVWGRPMIRALGILKKAAAQANGELGELPADVADLVVRAADDVISGSLDAHFPLVVFQTGSGTQSNMNANEVVSNRAIELAGGERGSKTPVHPNDHVNRGQSSNDTFPTAMHIAVVLEVVERLEPAVAELREVLDGKRTAYKDVVMVGRTHLQDATPVTLGQVFGGWVAQLDDAMLALSYAVEATRALAIGGTAVGTGLNAHPRFGALAAEKIAAETGQAFRQAPDLFAALSAHDALVGVSAGLRTLGGVLMKLANDVRWYASGPRNGLGELRIPENEPGSSIMPGKVNPTQAEALTMVATRVFGNDATVAFAGSQGNFQLNVYKPVMAHAVLESTRLLADGCRSFTEHCARGIEPNTERIEANLESNLMLVTALNRHIGYDKAAAIAKSAHKQGLSLREAALASGHVTGEQFDEWVVPEDMTHS</sequence>
<dbReference type="InterPro" id="IPR000362">
    <property type="entry name" value="Fumarate_lyase_fam"/>
</dbReference>
<dbReference type="Pfam" id="PF00206">
    <property type="entry name" value="Lyase_1"/>
    <property type="match status" value="1"/>
</dbReference>
<feature type="domain" description="Fumarate lyase N-terminal" evidence="6">
    <location>
        <begin position="44"/>
        <end position="376"/>
    </location>
</feature>
<feature type="binding site" evidence="4">
    <location>
        <begin position="132"/>
        <end position="134"/>
    </location>
    <ligand>
        <name>substrate</name>
    </ligand>
</feature>
<feature type="region of interest" description="Disordered" evidence="5">
    <location>
        <begin position="154"/>
        <end position="175"/>
    </location>
</feature>
<feature type="site" description="Important for catalytic activity" evidence="4">
    <location>
        <position position="365"/>
    </location>
</feature>
<dbReference type="CDD" id="cd01362">
    <property type="entry name" value="Fumarase_classII"/>
    <property type="match status" value="1"/>
</dbReference>
<feature type="binding site" description="in site B" evidence="4">
    <location>
        <begin position="163"/>
        <end position="166"/>
    </location>
    <ligand>
        <name>substrate</name>
    </ligand>
</feature>
<evidence type="ECO:0000256" key="2">
    <source>
        <dbReference type="ARBA" id="ARBA00009084"/>
    </source>
</evidence>
<dbReference type="UniPathway" id="UPA00223">
    <property type="reaction ID" value="UER01007"/>
</dbReference>
<dbReference type="InterPro" id="IPR022761">
    <property type="entry name" value="Fumarate_lyase_N"/>
</dbReference>
<dbReference type="Gene3D" id="1.20.200.10">
    <property type="entry name" value="Fumarase/aspartase (Central domain)"/>
    <property type="match status" value="1"/>
</dbReference>
<dbReference type="Proteomes" id="UP000321793">
    <property type="component" value="Unassembled WGS sequence"/>
</dbReference>
<comment type="miscellaneous">
    <text evidence="4">There are 2 substrate-binding sites: the catalytic A site, and the non-catalytic B site that may play a role in the transfer of substrate or product between the active site and the solvent. Alternatively, the B site may bind allosteric effectors.</text>
</comment>
<dbReference type="NCBIfam" id="TIGR00979">
    <property type="entry name" value="fumC_II"/>
    <property type="match status" value="1"/>
</dbReference>
<keyword evidence="4" id="KW-0816">Tricarboxylic acid cycle</keyword>
<dbReference type="InterPro" id="IPR018951">
    <property type="entry name" value="Fumarase_C_C"/>
</dbReference>
<dbReference type="EC" id="4.2.1.2" evidence="4"/>
<evidence type="ECO:0000256" key="3">
    <source>
        <dbReference type="ARBA" id="ARBA00023239"/>
    </source>
</evidence>
<feature type="domain" description="Fumarase C C-terminal" evidence="7">
    <location>
        <begin position="442"/>
        <end position="495"/>
    </location>
</feature>
<feature type="binding site" evidence="4">
    <location>
        <position position="221"/>
    </location>
    <ligand>
        <name>substrate</name>
    </ligand>
</feature>
<dbReference type="FunFam" id="1.20.200.10:FF:000001">
    <property type="entry name" value="Fumarate hydratase, mitochondrial"/>
    <property type="match status" value="1"/>
</dbReference>
<dbReference type="Gene3D" id="1.10.275.10">
    <property type="entry name" value="Fumarase/aspartase (N-terminal domain)"/>
    <property type="match status" value="1"/>
</dbReference>
<evidence type="ECO:0000259" key="6">
    <source>
        <dbReference type="Pfam" id="PF00206"/>
    </source>
</evidence>
<evidence type="ECO:0000313" key="9">
    <source>
        <dbReference type="Proteomes" id="UP000321793"/>
    </source>
</evidence>
<comment type="catalytic activity">
    <reaction evidence="4">
        <text>(S)-malate = fumarate + H2O</text>
        <dbReference type="Rhea" id="RHEA:12460"/>
        <dbReference type="ChEBI" id="CHEBI:15377"/>
        <dbReference type="ChEBI" id="CHEBI:15589"/>
        <dbReference type="ChEBI" id="CHEBI:29806"/>
        <dbReference type="EC" id="4.2.1.2"/>
    </reaction>
</comment>
<evidence type="ECO:0000313" key="8">
    <source>
        <dbReference type="EMBL" id="GEQ13024.1"/>
    </source>
</evidence>
<dbReference type="GO" id="GO:0005737">
    <property type="term" value="C:cytoplasm"/>
    <property type="evidence" value="ECO:0007669"/>
    <property type="project" value="UniProtKB-SubCell"/>
</dbReference>
<dbReference type="PANTHER" id="PTHR11444:SF1">
    <property type="entry name" value="FUMARATE HYDRATASE, MITOCHONDRIAL"/>
    <property type="match status" value="1"/>
</dbReference>
<feature type="active site" description="Proton donor/acceptor" evidence="4">
    <location>
        <position position="222"/>
    </location>
</feature>
<keyword evidence="9" id="KW-1185">Reference proteome</keyword>
<keyword evidence="3 4" id="KW-0456">Lyase</keyword>
<dbReference type="GO" id="GO:0008797">
    <property type="term" value="F:aspartate ammonia-lyase activity"/>
    <property type="evidence" value="ECO:0007669"/>
    <property type="project" value="UniProtKB-EC"/>
</dbReference>
<protein>
    <recommendedName>
        <fullName evidence="4">Fumarate hydratase class II</fullName>
        <shortName evidence="4">Fumarase C</shortName>
        <ecNumber evidence="4">4.2.1.2</ecNumber>
    </recommendedName>
    <alternativeName>
        <fullName evidence="4">Aerobic fumarase</fullName>
    </alternativeName>
    <alternativeName>
        <fullName evidence="4">Iron-independent fumarase</fullName>
    </alternativeName>
</protein>
<comment type="similarity">
    <text evidence="2 4">Belongs to the class-II fumarase/aspartase family. Fumarase subfamily.</text>
</comment>
<comment type="catalytic activity">
    <reaction evidence="1">
        <text>L-aspartate = fumarate + NH4(+)</text>
        <dbReference type="Rhea" id="RHEA:16601"/>
        <dbReference type="ChEBI" id="CHEBI:28938"/>
        <dbReference type="ChEBI" id="CHEBI:29806"/>
        <dbReference type="ChEBI" id="CHEBI:29991"/>
        <dbReference type="EC" id="4.3.1.1"/>
    </reaction>
</comment>
<keyword evidence="4" id="KW-0963">Cytoplasm</keyword>
<feature type="active site" evidence="4">
    <location>
        <position position="352"/>
    </location>
</feature>
<dbReference type="PROSITE" id="PS00163">
    <property type="entry name" value="FUMARATE_LYASES"/>
    <property type="match status" value="1"/>
</dbReference>
<feature type="binding site" evidence="4">
    <location>
        <begin position="358"/>
        <end position="360"/>
    </location>
    <ligand>
        <name>substrate</name>
    </ligand>
</feature>
<dbReference type="PRINTS" id="PR00149">
    <property type="entry name" value="FUMRATELYASE"/>
</dbReference>
<dbReference type="GO" id="GO:0006099">
    <property type="term" value="P:tricarboxylic acid cycle"/>
    <property type="evidence" value="ECO:0007669"/>
    <property type="project" value="UniProtKB-UniRule"/>
</dbReference>
<comment type="function">
    <text evidence="4">Involved in the TCA cycle. Catalyzes the stereospecific interconversion of fumarate to L-malate.</text>
</comment>
<dbReference type="Pfam" id="PF10415">
    <property type="entry name" value="FumaraseC_C"/>
    <property type="match status" value="1"/>
</dbReference>
<dbReference type="InterPro" id="IPR008948">
    <property type="entry name" value="L-Aspartase-like"/>
</dbReference>
<name>A0A512SYK8_9MICO</name>
<dbReference type="GO" id="GO:0006106">
    <property type="term" value="P:fumarate metabolic process"/>
    <property type="evidence" value="ECO:0007669"/>
    <property type="project" value="InterPro"/>
</dbReference>
<evidence type="ECO:0000256" key="1">
    <source>
        <dbReference type="ARBA" id="ARBA00001494"/>
    </source>
</evidence>
<proteinExistence type="inferred from homology"/>
<evidence type="ECO:0000259" key="7">
    <source>
        <dbReference type="Pfam" id="PF10415"/>
    </source>
</evidence>